<dbReference type="RefSeq" id="XP_822387.1">
    <property type="nucleotide sequence ID" value="XM_817294.1"/>
</dbReference>
<dbReference type="GeneID" id="3663060"/>
<reference evidence="2 3" key="2">
    <citation type="journal article" date="2005" name="Science">
        <title>The genome of the African trypanosome Trypanosoma brucei.</title>
        <authorList>
            <person name="Berriman M."/>
            <person name="Ghedin E."/>
            <person name="Hertz-Fowler C."/>
            <person name="Blandin G."/>
            <person name="Renauld H."/>
            <person name="Bartholomeu D.C."/>
            <person name="Lennard N.J."/>
            <person name="Caler E."/>
            <person name="Hamlin N.E."/>
            <person name="Haas B."/>
            <person name="Bohme U."/>
            <person name="Hannick L."/>
            <person name="Aslett M.A."/>
            <person name="Shallom J."/>
            <person name="Marcello L."/>
            <person name="Hou L."/>
            <person name="Wickstead B."/>
            <person name="Alsmark U.C."/>
            <person name="Arrowsmith C."/>
            <person name="Atkin R.J."/>
            <person name="Barron A.J."/>
            <person name="Bringaud F."/>
            <person name="Brooks K."/>
            <person name="Carrington M."/>
            <person name="Cherevach I."/>
            <person name="Chillingworth T.J."/>
            <person name="Churcher C."/>
            <person name="Clark L.N."/>
            <person name="Corton C.H."/>
            <person name="Cronin A."/>
            <person name="Davies R.M."/>
            <person name="Doggett J."/>
            <person name="Djikeng A."/>
            <person name="Feldblyum T."/>
            <person name="Field M.C."/>
            <person name="Fraser A."/>
            <person name="Goodhead I."/>
            <person name="Hance Z."/>
            <person name="Harper D."/>
            <person name="Harris B.R."/>
            <person name="Hauser H."/>
            <person name="Hostetler J."/>
            <person name="Ivens A."/>
            <person name="Jagels K."/>
            <person name="Johnson D."/>
            <person name="Johnson J."/>
            <person name="Jones K."/>
            <person name="Kerhornou A.X."/>
            <person name="Koo H."/>
            <person name="Larke N."/>
            <person name="Landfear S."/>
            <person name="Larkin C."/>
            <person name="Leech V."/>
            <person name="Line A."/>
            <person name="Lord A."/>
            <person name="Macleod A."/>
            <person name="Mooney P.J."/>
            <person name="Moule S."/>
            <person name="Martin D.M."/>
            <person name="Morgan G.W."/>
            <person name="Mungall K."/>
            <person name="Norbertczak H."/>
            <person name="Ormond D."/>
            <person name="Pai G."/>
            <person name="Peacock C.S."/>
            <person name="Peterson J."/>
            <person name="Quail M.A."/>
            <person name="Rabbinowitsch E."/>
            <person name="Rajandream M.A."/>
            <person name="Reitter C."/>
            <person name="Salzberg S.L."/>
            <person name="Sanders M."/>
            <person name="Schobel S."/>
            <person name="Sharp S."/>
            <person name="Simmonds M."/>
            <person name="Simpson A.J."/>
            <person name="Tallon L."/>
            <person name="Turner C.M."/>
            <person name="Tait A."/>
            <person name="Tivey A.R."/>
            <person name="Van Aken S."/>
            <person name="Walker D."/>
            <person name="Wanless D."/>
            <person name="Wang S."/>
            <person name="White B."/>
            <person name="White O."/>
            <person name="Whitehead S."/>
            <person name="Woodward J."/>
            <person name="Wortman J."/>
            <person name="Adams M.D."/>
            <person name="Embley T.M."/>
            <person name="Gull K."/>
            <person name="Ullu E."/>
            <person name="Barry J.D."/>
            <person name="Fairlamb A.H."/>
            <person name="Opperdoes F."/>
            <person name="Barrell B.G."/>
            <person name="Donelson J.E."/>
            <person name="Hall N."/>
            <person name="Fraser C.M."/>
            <person name="Melville S.E."/>
            <person name="El-Sayed N.M."/>
        </authorList>
    </citation>
    <scope>NUCLEOTIDE SEQUENCE [LARGE SCALE GENOMIC DNA]</scope>
    <source>
        <strain evidence="2 3">927/4 GUTat10.1</strain>
    </source>
</reference>
<proteinExistence type="predicted"/>
<evidence type="ECO:0008006" key="4">
    <source>
        <dbReference type="Google" id="ProtNLM"/>
    </source>
</evidence>
<keyword evidence="3" id="KW-1185">Reference proteome</keyword>
<keyword evidence="1" id="KW-1133">Transmembrane helix</keyword>
<evidence type="ECO:0000313" key="2">
    <source>
        <dbReference type="EMBL" id="EAN77559.1"/>
    </source>
</evidence>
<evidence type="ECO:0000256" key="1">
    <source>
        <dbReference type="SAM" id="Phobius"/>
    </source>
</evidence>
<dbReference type="EMBL" id="CM000208">
    <property type="protein sequence ID" value="EAN77559.1"/>
    <property type="molecule type" value="Genomic_DNA"/>
</dbReference>
<evidence type="ECO:0000313" key="3">
    <source>
        <dbReference type="Proteomes" id="UP000008524"/>
    </source>
</evidence>
<sequence length="149" mass="17315">MRCGKICSLVYVNFLCNKPLSFDFFLCVTYTSCAFFFCLFYRIPHKIGYFTIATFRFHWEKQWFSAMWREKWDMCCEGISTLWTVGGRLRNVYNSSKSEAERRRDVWSTLLCTATFAMTAVAFAAIDAHGGVPPVVWNVLGGAKRLLRR</sequence>
<dbReference type="AlphaFoldDB" id="Q38CB1"/>
<feature type="transmembrane region" description="Helical" evidence="1">
    <location>
        <begin position="20"/>
        <end position="41"/>
    </location>
</feature>
<name>Q38CB1_TRYB2</name>
<protein>
    <recommendedName>
        <fullName evidence="4">T. brucei spp.-specific protein</fullName>
    </recommendedName>
</protein>
<organism evidence="2 3">
    <name type="scientific">Trypanosoma brucei brucei (strain 927/4 GUTat10.1)</name>
    <dbReference type="NCBI Taxonomy" id="185431"/>
    <lineage>
        <taxon>Eukaryota</taxon>
        <taxon>Discoba</taxon>
        <taxon>Euglenozoa</taxon>
        <taxon>Kinetoplastea</taxon>
        <taxon>Metakinetoplastina</taxon>
        <taxon>Trypanosomatida</taxon>
        <taxon>Trypanosomatidae</taxon>
        <taxon>Trypanosoma</taxon>
    </lineage>
</organism>
<dbReference type="InParanoid" id="Q38CB1"/>
<gene>
    <name evidence="2" type="ORF">Tb10.70.6770</name>
</gene>
<keyword evidence="1" id="KW-0812">Transmembrane</keyword>
<keyword evidence="1" id="KW-0472">Membrane</keyword>
<dbReference type="OrthoDB" id="252166at2759"/>
<dbReference type="Proteomes" id="UP000008524">
    <property type="component" value="Chromosome 10"/>
</dbReference>
<feature type="transmembrane region" description="Helical" evidence="1">
    <location>
        <begin position="106"/>
        <end position="126"/>
    </location>
</feature>
<dbReference type="KEGG" id="tbr:Tb10.70.6770"/>
<accession>Q38CB1</accession>
<dbReference type="PaxDb" id="5691-EAN77559"/>
<reference evidence="2 3" key="1">
    <citation type="journal article" date="2005" name="Science">
        <title>Comparative genomics of trypanosomatid parasitic protozoa.</title>
        <authorList>
            <person name="El-Sayed N.M."/>
            <person name="Myler P.J."/>
            <person name="Blandin G."/>
            <person name="Berriman M."/>
            <person name="Crabtree J."/>
            <person name="Aggarwal G."/>
            <person name="Caler E."/>
            <person name="Renauld H."/>
            <person name="Worthey E.A."/>
            <person name="Hertz-Fowler C."/>
            <person name="Ghedin E."/>
            <person name="Peacock C."/>
            <person name="Bartholomeu D.C."/>
            <person name="Haas B.J."/>
            <person name="Tran A.N."/>
            <person name="Wortman J.R."/>
            <person name="Alsmark U.C."/>
            <person name="Angiuoli S."/>
            <person name="Anupama A."/>
            <person name="Badger J."/>
            <person name="Bringaud F."/>
            <person name="Cadag E."/>
            <person name="Carlton J.M."/>
            <person name="Cerqueira G.C."/>
            <person name="Creasy T."/>
            <person name="Delcher A.L."/>
            <person name="Djikeng A."/>
            <person name="Embley T.M."/>
            <person name="Hauser C."/>
            <person name="Ivens A.C."/>
            <person name="Kummerfeld S.K."/>
            <person name="Pereira-Leal J.B."/>
            <person name="Nilsson D."/>
            <person name="Peterson J."/>
            <person name="Salzberg S.L."/>
            <person name="Shallom J."/>
            <person name="Silva J.C."/>
            <person name="Sundaram J."/>
            <person name="Westenberger S."/>
            <person name="White O."/>
            <person name="Melville S.E."/>
            <person name="Donelson J.E."/>
            <person name="Andersson B."/>
            <person name="Stuart K.D."/>
            <person name="Hall N."/>
        </authorList>
    </citation>
    <scope>NUCLEOTIDE SEQUENCE [LARGE SCALE GENOMIC DNA]</scope>
    <source>
        <strain evidence="2 3">927/4 GUTat10.1</strain>
    </source>
</reference>